<keyword evidence="3" id="KW-1185">Reference proteome</keyword>
<dbReference type="Proteomes" id="UP000507470">
    <property type="component" value="Unassembled WGS sequence"/>
</dbReference>
<reference evidence="2 3" key="1">
    <citation type="submission" date="2020-06" db="EMBL/GenBank/DDBJ databases">
        <authorList>
            <person name="Li R."/>
            <person name="Bekaert M."/>
        </authorList>
    </citation>
    <scope>NUCLEOTIDE SEQUENCE [LARGE SCALE GENOMIC DNA]</scope>
    <source>
        <strain evidence="3">wild</strain>
    </source>
</reference>
<protein>
    <submittedName>
        <fullName evidence="2">Uncharacterized protein</fullName>
    </submittedName>
</protein>
<gene>
    <name evidence="2" type="ORF">MCOR_1406</name>
</gene>
<organism evidence="2 3">
    <name type="scientific">Mytilus coruscus</name>
    <name type="common">Sea mussel</name>
    <dbReference type="NCBI Taxonomy" id="42192"/>
    <lineage>
        <taxon>Eukaryota</taxon>
        <taxon>Metazoa</taxon>
        <taxon>Spiralia</taxon>
        <taxon>Lophotrochozoa</taxon>
        <taxon>Mollusca</taxon>
        <taxon>Bivalvia</taxon>
        <taxon>Autobranchia</taxon>
        <taxon>Pteriomorphia</taxon>
        <taxon>Mytilida</taxon>
        <taxon>Mytiloidea</taxon>
        <taxon>Mytilidae</taxon>
        <taxon>Mytilinae</taxon>
        <taxon>Mytilus</taxon>
    </lineage>
</organism>
<feature type="compositionally biased region" description="Polar residues" evidence="1">
    <location>
        <begin position="143"/>
        <end position="153"/>
    </location>
</feature>
<dbReference type="AlphaFoldDB" id="A0A6J8A089"/>
<evidence type="ECO:0000313" key="2">
    <source>
        <dbReference type="EMBL" id="CAC5357946.1"/>
    </source>
</evidence>
<feature type="region of interest" description="Disordered" evidence="1">
    <location>
        <begin position="143"/>
        <end position="170"/>
    </location>
</feature>
<name>A0A6J8A089_MYTCO</name>
<evidence type="ECO:0000313" key="3">
    <source>
        <dbReference type="Proteomes" id="UP000507470"/>
    </source>
</evidence>
<evidence type="ECO:0000256" key="1">
    <source>
        <dbReference type="SAM" id="MobiDB-lite"/>
    </source>
</evidence>
<sequence length="226" mass="25775">MPYKHFLAVFKHSDISFNFLPERYKNHAVFIVDTACLGVYLSSLGCKDRTATPIDTEENEEQKEEIEDISVNQNVSESSAVTPKILREVAKQITTLCYIIDNTEVLQTEKAIQIAQAFEYSQEQLKEMKNFEPSTVVHEVTISRHTQYNSASSRKNRQTSDRTRTGPVNQDRVKVEPHRFSSQQGCGNCGRRHSKQEECPAKGKSATVAKKWNHFCTSMQIQTKGR</sequence>
<accession>A0A6J8A089</accession>
<dbReference type="EMBL" id="CACVKT020000270">
    <property type="protein sequence ID" value="CAC5357946.1"/>
    <property type="molecule type" value="Genomic_DNA"/>
</dbReference>
<proteinExistence type="predicted"/>